<dbReference type="GO" id="GO:0005684">
    <property type="term" value="C:U2-type spliceosomal complex"/>
    <property type="evidence" value="ECO:0007669"/>
    <property type="project" value="TreeGrafter"/>
</dbReference>
<dbReference type="GO" id="GO:0000398">
    <property type="term" value="P:mRNA splicing, via spliceosome"/>
    <property type="evidence" value="ECO:0007669"/>
    <property type="project" value="InterPro"/>
</dbReference>
<dbReference type="GO" id="GO:0071014">
    <property type="term" value="C:post-mRNA release spliceosomal complex"/>
    <property type="evidence" value="ECO:0007669"/>
    <property type="project" value="TreeGrafter"/>
</dbReference>
<dbReference type="Gramene" id="TKW38898">
    <property type="protein sequence ID" value="TKW38898"/>
    <property type="gene ID" value="SEVIR_1G144700v2"/>
</dbReference>
<dbReference type="AlphaFoldDB" id="A0A4U6W892"/>
<comment type="similarity">
    <text evidence="1">Belongs to the CWC16 family.</text>
</comment>
<evidence type="ECO:0000313" key="2">
    <source>
        <dbReference type="EMBL" id="TKW38898.1"/>
    </source>
</evidence>
<protein>
    <submittedName>
        <fullName evidence="2">Uncharacterized protein</fullName>
    </submittedName>
</protein>
<gene>
    <name evidence="2" type="ORF">SEVIR_1G144700v2</name>
</gene>
<reference evidence="2" key="1">
    <citation type="submission" date="2019-03" db="EMBL/GenBank/DDBJ databases">
        <title>WGS assembly of Setaria viridis.</title>
        <authorList>
            <person name="Huang P."/>
            <person name="Jenkins J."/>
            <person name="Grimwood J."/>
            <person name="Barry K."/>
            <person name="Healey A."/>
            <person name="Mamidi S."/>
            <person name="Sreedasyam A."/>
            <person name="Shu S."/>
            <person name="Feldman M."/>
            <person name="Wu J."/>
            <person name="Yu Y."/>
            <person name="Chen C."/>
            <person name="Johnson J."/>
            <person name="Rokhsar D."/>
            <person name="Baxter I."/>
            <person name="Schmutz J."/>
            <person name="Brutnell T."/>
            <person name="Kellogg E."/>
        </authorList>
    </citation>
    <scope>NUCLEOTIDE SEQUENCE [LARGE SCALE GENOMIC DNA]</scope>
</reference>
<evidence type="ECO:0000256" key="1">
    <source>
        <dbReference type="ARBA" id="ARBA00005595"/>
    </source>
</evidence>
<keyword evidence="3" id="KW-1185">Reference proteome</keyword>
<organism evidence="2 3">
    <name type="scientific">Setaria viridis</name>
    <name type="common">Green bristlegrass</name>
    <name type="synonym">Setaria italica subsp. viridis</name>
    <dbReference type="NCBI Taxonomy" id="4556"/>
    <lineage>
        <taxon>Eukaryota</taxon>
        <taxon>Viridiplantae</taxon>
        <taxon>Streptophyta</taxon>
        <taxon>Embryophyta</taxon>
        <taxon>Tracheophyta</taxon>
        <taxon>Spermatophyta</taxon>
        <taxon>Magnoliopsida</taxon>
        <taxon>Liliopsida</taxon>
        <taxon>Poales</taxon>
        <taxon>Poaceae</taxon>
        <taxon>PACMAD clade</taxon>
        <taxon>Panicoideae</taxon>
        <taxon>Panicodae</taxon>
        <taxon>Paniceae</taxon>
        <taxon>Cenchrinae</taxon>
        <taxon>Setaria</taxon>
    </lineage>
</organism>
<dbReference type="Proteomes" id="UP000298652">
    <property type="component" value="Chromosome 1"/>
</dbReference>
<sequence length="323" mass="36039">MPSNHDFPGRNDSFLRHAWACSGAPGVWPGMCTAPVRYRRPPVCSLVLVGQPVSRLPRGRARCLPSHPRGRAGIGGGEQEAGHHCSSVKMCQQRALYQFFIWSFTMKSPCCKHEIVIQTDPKNTEYVIISGAQKKTEDFDVEDAETLLLPADEDRDKLADPMYWLEHQEEDLRKKKEAEPVLVRLQRLSDSRHSDDYALNRALRDRLRSQKKRVTEEKKSARKMGIGVRLLPPSAEDAATAASVKFASKFEKSRKDKRAAIKAASIFPESSSSASKGKLDLALKRRNIKAGAATALMAGRVKPSSWQNSVSSRTQMPFLAARK</sequence>
<dbReference type="Pfam" id="PF04502">
    <property type="entry name" value="Saf4_Yju2"/>
    <property type="match status" value="1"/>
</dbReference>
<evidence type="ECO:0000313" key="3">
    <source>
        <dbReference type="Proteomes" id="UP000298652"/>
    </source>
</evidence>
<dbReference type="EMBL" id="CM016552">
    <property type="protein sequence ID" value="TKW38898.1"/>
    <property type="molecule type" value="Genomic_DNA"/>
</dbReference>
<proteinExistence type="inferred from homology"/>
<accession>A0A4U6W892</accession>
<dbReference type="PANTHER" id="PTHR12111">
    <property type="entry name" value="SPLICING FACTOR YJU2"/>
    <property type="match status" value="1"/>
</dbReference>
<name>A0A4U6W892_SETVI</name>
<dbReference type="InterPro" id="IPR007590">
    <property type="entry name" value="Saf4/Yju2"/>
</dbReference>
<dbReference type="PANTHER" id="PTHR12111:SF2">
    <property type="entry name" value="SPLICING FACTOR YJU2B-RELATED"/>
    <property type="match status" value="1"/>
</dbReference>